<dbReference type="GO" id="GO:0005730">
    <property type="term" value="C:nucleolus"/>
    <property type="evidence" value="ECO:0007669"/>
    <property type="project" value="UniProtKB-SubCell"/>
</dbReference>
<gene>
    <name evidence="11" type="ORF">DTER00134_LOCUS13303</name>
</gene>
<evidence type="ECO:0000256" key="6">
    <source>
        <dbReference type="ARBA" id="ARBA00022934"/>
    </source>
</evidence>
<dbReference type="PANTHER" id="PTHR13557:SF1">
    <property type="entry name" value="COILED-COIL DOMAIN-CONTAINING PROTEIN 86"/>
    <property type="match status" value="1"/>
</dbReference>
<dbReference type="PANTHER" id="PTHR13557">
    <property type="entry name" value="COILED-COIL DOMAIN-CONTAINING PROTEIN 86"/>
    <property type="match status" value="1"/>
</dbReference>
<keyword evidence="4" id="KW-0158">Chromosome</keyword>
<evidence type="ECO:0000256" key="9">
    <source>
        <dbReference type="ARBA" id="ARBA00093307"/>
    </source>
</evidence>
<dbReference type="AlphaFoldDB" id="A0A7S3R0S3"/>
<keyword evidence="7" id="KW-0175">Coiled coil</keyword>
<evidence type="ECO:0000256" key="3">
    <source>
        <dbReference type="ARBA" id="ARBA00016738"/>
    </source>
</evidence>
<comment type="subcellular location">
    <subcellularLocation>
        <location evidence="1">Chromosome</location>
    </subcellularLocation>
    <subcellularLocation>
        <location evidence="2">Nucleus</location>
        <location evidence="2">Nucleolus</location>
    </subcellularLocation>
</comment>
<feature type="region of interest" description="Disordered" evidence="10">
    <location>
        <begin position="152"/>
        <end position="205"/>
    </location>
</feature>
<evidence type="ECO:0000256" key="4">
    <source>
        <dbReference type="ARBA" id="ARBA00022454"/>
    </source>
</evidence>
<dbReference type="InterPro" id="IPR026570">
    <property type="entry name" value="CCDC86"/>
</dbReference>
<dbReference type="GO" id="GO:0005694">
    <property type="term" value="C:chromosome"/>
    <property type="evidence" value="ECO:0007669"/>
    <property type="project" value="UniProtKB-SubCell"/>
</dbReference>
<dbReference type="EMBL" id="HBIP01022270">
    <property type="protein sequence ID" value="CAE0498230.1"/>
    <property type="molecule type" value="Transcribed_RNA"/>
</dbReference>
<accession>A0A7S3R0S3</accession>
<sequence>MPRRRAHDINPFQRPAQDEALDNWQPAQHAEGEAIDLRNAKLGPKGFKERGKRKLEQMEESHAADLEEAANRMQEDGDLPPQEEQPSSKRRKAGQLGFIPVSGRTWKAPARRAGEVMKPQVGSSWEKKMQQRASRQQFLDFKREAVEAAKEKRKAAAKQKKEALERKKANQAKSEVVQKISNSSTVKKMMKNKKQKGLLRTADTN</sequence>
<evidence type="ECO:0000256" key="7">
    <source>
        <dbReference type="ARBA" id="ARBA00023054"/>
    </source>
</evidence>
<proteinExistence type="predicted"/>
<feature type="compositionally biased region" description="Basic and acidic residues" evidence="10">
    <location>
        <begin position="30"/>
        <end position="39"/>
    </location>
</feature>
<organism evidence="11">
    <name type="scientific">Dunaliella tertiolecta</name>
    <name type="common">Green alga</name>
    <dbReference type="NCBI Taxonomy" id="3047"/>
    <lineage>
        <taxon>Eukaryota</taxon>
        <taxon>Viridiplantae</taxon>
        <taxon>Chlorophyta</taxon>
        <taxon>core chlorophytes</taxon>
        <taxon>Chlorophyceae</taxon>
        <taxon>CS clade</taxon>
        <taxon>Chlamydomonadales</taxon>
        <taxon>Dunaliellaceae</taxon>
        <taxon>Dunaliella</taxon>
    </lineage>
</organism>
<evidence type="ECO:0000256" key="1">
    <source>
        <dbReference type="ARBA" id="ARBA00004286"/>
    </source>
</evidence>
<keyword evidence="6" id="KW-0164">Citrullination</keyword>
<evidence type="ECO:0000313" key="11">
    <source>
        <dbReference type="EMBL" id="CAE0498230.1"/>
    </source>
</evidence>
<keyword evidence="8" id="KW-0539">Nucleus</keyword>
<reference evidence="11" key="1">
    <citation type="submission" date="2021-01" db="EMBL/GenBank/DDBJ databases">
        <authorList>
            <person name="Corre E."/>
            <person name="Pelletier E."/>
            <person name="Niang G."/>
            <person name="Scheremetjew M."/>
            <person name="Finn R."/>
            <person name="Kale V."/>
            <person name="Holt S."/>
            <person name="Cochrane G."/>
            <person name="Meng A."/>
            <person name="Brown T."/>
            <person name="Cohen L."/>
        </authorList>
    </citation>
    <scope>NUCLEOTIDE SEQUENCE</scope>
    <source>
        <strain evidence="11">CCMP1320</strain>
    </source>
</reference>
<feature type="compositionally biased region" description="Basic and acidic residues" evidence="10">
    <location>
        <begin position="46"/>
        <end position="75"/>
    </location>
</feature>
<evidence type="ECO:0000256" key="10">
    <source>
        <dbReference type="SAM" id="MobiDB-lite"/>
    </source>
</evidence>
<name>A0A7S3R0S3_DUNTE</name>
<keyword evidence="5" id="KW-0597">Phosphoprotein</keyword>
<comment type="function">
    <text evidence="9">Required for proper chromosome segregation during mitosis and error-free mitotic progression.</text>
</comment>
<feature type="compositionally biased region" description="Basic and acidic residues" evidence="10">
    <location>
        <begin position="159"/>
        <end position="168"/>
    </location>
</feature>
<feature type="compositionally biased region" description="Basic residues" evidence="10">
    <location>
        <begin position="188"/>
        <end position="197"/>
    </location>
</feature>
<evidence type="ECO:0000256" key="8">
    <source>
        <dbReference type="ARBA" id="ARBA00023242"/>
    </source>
</evidence>
<evidence type="ECO:0000256" key="2">
    <source>
        <dbReference type="ARBA" id="ARBA00004604"/>
    </source>
</evidence>
<evidence type="ECO:0000256" key="5">
    <source>
        <dbReference type="ARBA" id="ARBA00022553"/>
    </source>
</evidence>
<protein>
    <recommendedName>
        <fullName evidence="3">Coiled-coil domain-containing protein 86</fullName>
    </recommendedName>
</protein>
<feature type="region of interest" description="Disordered" evidence="10">
    <location>
        <begin position="1"/>
        <end position="134"/>
    </location>
</feature>